<gene>
    <name evidence="3" type="ORF">Pan189_43380</name>
</gene>
<feature type="transmembrane region" description="Helical" evidence="2">
    <location>
        <begin position="56"/>
        <end position="76"/>
    </location>
</feature>
<sequence>MSSEINPSGEEPVDLPDDSFEKTASPAKRQKMSNRQVYNTVTDIGTGPNVRLSDNLLQLACILVTMSIGAAIGIVVAPDVFIGILVGGFCGMVLGLLGSGAVIGLYRAWQHGRGKHD</sequence>
<evidence type="ECO:0000256" key="1">
    <source>
        <dbReference type="SAM" id="MobiDB-lite"/>
    </source>
</evidence>
<name>A0A517R7R0_9PLAN</name>
<dbReference type="Proteomes" id="UP000317318">
    <property type="component" value="Chromosome"/>
</dbReference>
<organism evidence="3 4">
    <name type="scientific">Stratiformator vulcanicus</name>
    <dbReference type="NCBI Taxonomy" id="2527980"/>
    <lineage>
        <taxon>Bacteria</taxon>
        <taxon>Pseudomonadati</taxon>
        <taxon>Planctomycetota</taxon>
        <taxon>Planctomycetia</taxon>
        <taxon>Planctomycetales</taxon>
        <taxon>Planctomycetaceae</taxon>
        <taxon>Stratiformator</taxon>
    </lineage>
</organism>
<accession>A0A517R7R0</accession>
<dbReference type="OrthoDB" id="290105at2"/>
<feature type="transmembrane region" description="Helical" evidence="2">
    <location>
        <begin position="82"/>
        <end position="106"/>
    </location>
</feature>
<evidence type="ECO:0000256" key="2">
    <source>
        <dbReference type="SAM" id="Phobius"/>
    </source>
</evidence>
<protein>
    <submittedName>
        <fullName evidence="3">Uncharacterized protein</fullName>
    </submittedName>
</protein>
<keyword evidence="2" id="KW-0472">Membrane</keyword>
<evidence type="ECO:0000313" key="3">
    <source>
        <dbReference type="EMBL" id="QDT39926.1"/>
    </source>
</evidence>
<keyword evidence="2" id="KW-1133">Transmembrane helix</keyword>
<evidence type="ECO:0000313" key="4">
    <source>
        <dbReference type="Proteomes" id="UP000317318"/>
    </source>
</evidence>
<feature type="region of interest" description="Disordered" evidence="1">
    <location>
        <begin position="1"/>
        <end position="33"/>
    </location>
</feature>
<keyword evidence="2" id="KW-0812">Transmembrane</keyword>
<dbReference type="AlphaFoldDB" id="A0A517R7R0"/>
<reference evidence="3 4" key="1">
    <citation type="submission" date="2019-02" db="EMBL/GenBank/DDBJ databases">
        <title>Deep-cultivation of Planctomycetes and their phenomic and genomic characterization uncovers novel biology.</title>
        <authorList>
            <person name="Wiegand S."/>
            <person name="Jogler M."/>
            <person name="Boedeker C."/>
            <person name="Pinto D."/>
            <person name="Vollmers J."/>
            <person name="Rivas-Marin E."/>
            <person name="Kohn T."/>
            <person name="Peeters S.H."/>
            <person name="Heuer A."/>
            <person name="Rast P."/>
            <person name="Oberbeckmann S."/>
            <person name="Bunk B."/>
            <person name="Jeske O."/>
            <person name="Meyerdierks A."/>
            <person name="Storesund J.E."/>
            <person name="Kallscheuer N."/>
            <person name="Luecker S."/>
            <person name="Lage O.M."/>
            <person name="Pohl T."/>
            <person name="Merkel B.J."/>
            <person name="Hornburger P."/>
            <person name="Mueller R.-W."/>
            <person name="Bruemmer F."/>
            <person name="Labrenz M."/>
            <person name="Spormann A.M."/>
            <person name="Op den Camp H."/>
            <person name="Overmann J."/>
            <person name="Amann R."/>
            <person name="Jetten M.S.M."/>
            <person name="Mascher T."/>
            <person name="Medema M.H."/>
            <person name="Devos D.P."/>
            <person name="Kaster A.-K."/>
            <person name="Ovreas L."/>
            <person name="Rohde M."/>
            <person name="Galperin M.Y."/>
            <person name="Jogler C."/>
        </authorList>
    </citation>
    <scope>NUCLEOTIDE SEQUENCE [LARGE SCALE GENOMIC DNA]</scope>
    <source>
        <strain evidence="3 4">Pan189</strain>
    </source>
</reference>
<dbReference type="KEGG" id="svp:Pan189_43380"/>
<proteinExistence type="predicted"/>
<dbReference type="RefSeq" id="WP_145366033.1">
    <property type="nucleotide sequence ID" value="NZ_CP036268.1"/>
</dbReference>
<dbReference type="EMBL" id="CP036268">
    <property type="protein sequence ID" value="QDT39926.1"/>
    <property type="molecule type" value="Genomic_DNA"/>
</dbReference>
<keyword evidence="4" id="KW-1185">Reference proteome</keyword>